<keyword evidence="2" id="KW-0067">ATP-binding</keyword>
<gene>
    <name evidence="2" type="ORF">F7D59_08325</name>
</gene>
<keyword evidence="2" id="KW-0378">Hydrolase</keyword>
<feature type="compositionally biased region" description="Basic and acidic residues" evidence="1">
    <location>
        <begin position="1"/>
        <end position="48"/>
    </location>
</feature>
<sequence length="81" mass="9271">GSERGGRSRRGSSDDARDSRDSRGKGGRGSRGESRGGRKSRPQEDTGDWRQFFQNNDNVKFKGEEPNFEEEGWARRRPKKK</sequence>
<dbReference type="EMBL" id="VZBQ01000093">
    <property type="protein sequence ID" value="MQN89852.1"/>
    <property type="molecule type" value="Genomic_DNA"/>
</dbReference>
<organism evidence="2 3">
    <name type="scientific">Segatella copri</name>
    <dbReference type="NCBI Taxonomy" id="165179"/>
    <lineage>
        <taxon>Bacteria</taxon>
        <taxon>Pseudomonadati</taxon>
        <taxon>Bacteroidota</taxon>
        <taxon>Bacteroidia</taxon>
        <taxon>Bacteroidales</taxon>
        <taxon>Prevotellaceae</taxon>
        <taxon>Segatella</taxon>
    </lineage>
</organism>
<dbReference type="Proteomes" id="UP000420635">
    <property type="component" value="Unassembled WGS sequence"/>
</dbReference>
<reference evidence="3" key="1">
    <citation type="submission" date="2019-09" db="EMBL/GenBank/DDBJ databases">
        <title>Distinct polysaccharide growth profiles of human intestinal Prevotella copri isolates.</title>
        <authorList>
            <person name="Fehlner-Peach H."/>
            <person name="Magnabosco C."/>
            <person name="Raghavan V."/>
            <person name="Scher J.U."/>
            <person name="Tett A."/>
            <person name="Cox L.M."/>
            <person name="Gottsegen C."/>
            <person name="Watters A."/>
            <person name="Wiltshire- Gordon J.D."/>
            <person name="Segata N."/>
            <person name="Bonneau R."/>
            <person name="Littman D.R."/>
        </authorList>
    </citation>
    <scope>NUCLEOTIDE SEQUENCE [LARGE SCALE GENOMIC DNA]</scope>
    <source>
        <strain evidence="3">iP54</strain>
    </source>
</reference>
<evidence type="ECO:0000313" key="2">
    <source>
        <dbReference type="EMBL" id="MQN89852.1"/>
    </source>
</evidence>
<proteinExistence type="predicted"/>
<dbReference type="GO" id="GO:0004386">
    <property type="term" value="F:helicase activity"/>
    <property type="evidence" value="ECO:0007669"/>
    <property type="project" value="UniProtKB-KW"/>
</dbReference>
<comment type="caution">
    <text evidence="2">The sequence shown here is derived from an EMBL/GenBank/DDBJ whole genome shotgun (WGS) entry which is preliminary data.</text>
</comment>
<keyword evidence="2" id="KW-0547">Nucleotide-binding</keyword>
<keyword evidence="2" id="KW-0347">Helicase</keyword>
<evidence type="ECO:0000313" key="3">
    <source>
        <dbReference type="Proteomes" id="UP000420635"/>
    </source>
</evidence>
<protein>
    <submittedName>
        <fullName evidence="2">ATP-dependent RNA helicase</fullName>
    </submittedName>
</protein>
<feature type="region of interest" description="Disordered" evidence="1">
    <location>
        <begin position="1"/>
        <end position="81"/>
    </location>
</feature>
<accession>A0AA90V7V8</accession>
<dbReference type="AlphaFoldDB" id="A0AA90V7V8"/>
<feature type="non-terminal residue" evidence="2">
    <location>
        <position position="1"/>
    </location>
</feature>
<name>A0AA90V7V8_9BACT</name>
<evidence type="ECO:0000256" key="1">
    <source>
        <dbReference type="SAM" id="MobiDB-lite"/>
    </source>
</evidence>